<protein>
    <submittedName>
        <fullName evidence="1">Uncharacterized protein</fullName>
    </submittedName>
</protein>
<comment type="caution">
    <text evidence="1">The sequence shown here is derived from an EMBL/GenBank/DDBJ whole genome shotgun (WGS) entry which is preliminary data.</text>
</comment>
<evidence type="ECO:0000313" key="1">
    <source>
        <dbReference type="EMBL" id="MEQ2428943.1"/>
    </source>
</evidence>
<organism evidence="1 2">
    <name type="scientific">Enterocloster hominis</name>
    <name type="common">ex Hitch et al. 2024</name>
    <dbReference type="NCBI Taxonomy" id="1917870"/>
    <lineage>
        <taxon>Bacteria</taxon>
        <taxon>Bacillati</taxon>
        <taxon>Bacillota</taxon>
        <taxon>Clostridia</taxon>
        <taxon>Lachnospirales</taxon>
        <taxon>Lachnospiraceae</taxon>
        <taxon>Enterocloster</taxon>
    </lineage>
</organism>
<reference evidence="1 2" key="1">
    <citation type="submission" date="2024-03" db="EMBL/GenBank/DDBJ databases">
        <title>Human intestinal bacterial collection.</title>
        <authorList>
            <person name="Pauvert C."/>
            <person name="Hitch T.C.A."/>
            <person name="Clavel T."/>
        </authorList>
    </citation>
    <scope>NUCLEOTIDE SEQUENCE [LARGE SCALE GENOMIC DNA]</scope>
    <source>
        <strain evidence="1 2">CLA-SR-H021</strain>
    </source>
</reference>
<sequence>MRKKTVKGAREIRETIERIEPMEQSRPANALERKNNLIKYKKNIVAAGKKKYKNIKGGGSWKEKLGKDMNVSDSTITYLLRPKSPCRKNGEHIVNLEKQLGLPEGLLTRVRYNWLGGNWEYDECNEYNDECDEDRYWAEKKIYYTKLRNFFKKNDLQSCILLIKEMPVYLKLPIEIQKNILEYKDKITLCNDDAEVEEKKYLECQERDKYYKSRLQLKLKLTIKAIEKFYPINYDADTLEKFFEFIIVDKKSVLPLYLFFEEIRSKNAYDKELLRKLTKYSL</sequence>
<proteinExistence type="predicted"/>
<gene>
    <name evidence="1" type="ORF">WMQ36_28670</name>
</gene>
<accession>A0ABV1DGQ9</accession>
<dbReference type="Proteomes" id="UP001454086">
    <property type="component" value="Unassembled WGS sequence"/>
</dbReference>
<dbReference type="RefSeq" id="WP_349119301.1">
    <property type="nucleotide sequence ID" value="NZ_JBBMFM010000240.1"/>
</dbReference>
<dbReference type="EMBL" id="JBBMFM010000240">
    <property type="protein sequence ID" value="MEQ2428943.1"/>
    <property type="molecule type" value="Genomic_DNA"/>
</dbReference>
<name>A0ABV1DGQ9_9FIRM</name>
<keyword evidence="2" id="KW-1185">Reference proteome</keyword>
<evidence type="ECO:0000313" key="2">
    <source>
        <dbReference type="Proteomes" id="UP001454086"/>
    </source>
</evidence>